<dbReference type="GO" id="GO:0016787">
    <property type="term" value="F:hydrolase activity"/>
    <property type="evidence" value="ECO:0007669"/>
    <property type="project" value="UniProtKB-KW"/>
</dbReference>
<dbReference type="OrthoDB" id="822427at2"/>
<dbReference type="Gene3D" id="3.40.50.1820">
    <property type="entry name" value="alpha/beta hydrolase"/>
    <property type="match status" value="1"/>
</dbReference>
<dbReference type="InterPro" id="IPR003140">
    <property type="entry name" value="PLipase/COase/thioEstase"/>
</dbReference>
<evidence type="ECO:0000256" key="1">
    <source>
        <dbReference type="ARBA" id="ARBA00006499"/>
    </source>
</evidence>
<dbReference type="EMBL" id="QUBR01000002">
    <property type="protein sequence ID" value="REK69658.1"/>
    <property type="molecule type" value="Genomic_DNA"/>
</dbReference>
<dbReference type="PANTHER" id="PTHR10655:SF17">
    <property type="entry name" value="LYSOPHOSPHOLIPASE-LIKE PROTEIN 1"/>
    <property type="match status" value="1"/>
</dbReference>
<organism evidence="4 5">
    <name type="scientific">Aeromicrobium endophyticum</name>
    <dbReference type="NCBI Taxonomy" id="2292704"/>
    <lineage>
        <taxon>Bacteria</taxon>
        <taxon>Bacillati</taxon>
        <taxon>Actinomycetota</taxon>
        <taxon>Actinomycetes</taxon>
        <taxon>Propionibacteriales</taxon>
        <taxon>Nocardioidaceae</taxon>
        <taxon>Aeromicrobium</taxon>
    </lineage>
</organism>
<evidence type="ECO:0000259" key="3">
    <source>
        <dbReference type="Pfam" id="PF02230"/>
    </source>
</evidence>
<sequence>MTMTIDDSSTVRGGADSEPLLLLLHGYGSNEQDLPSLVPHLPPGFAHAAVRAPITMAPGAYAWVPIGVPGRPDPTVVAESTEALLSWLDEHVAPDRVVVPLGFSQGGLMVSQLLRARPDRFGAALVLSGFVLDEPAAGDEALAVRRVPVFFGHGDADPIIPADATQRASAWFAQHVDVTERTYAGLAHGISADELADVHAFVTSHLG</sequence>
<comment type="similarity">
    <text evidence="1">Belongs to the AB hydrolase superfamily. AB hydrolase 2 family.</text>
</comment>
<accession>A0A371P232</accession>
<proteinExistence type="inferred from homology"/>
<dbReference type="InterPro" id="IPR029058">
    <property type="entry name" value="AB_hydrolase_fold"/>
</dbReference>
<comment type="caution">
    <text evidence="4">The sequence shown here is derived from an EMBL/GenBank/DDBJ whole genome shotgun (WGS) entry which is preliminary data.</text>
</comment>
<evidence type="ECO:0000313" key="4">
    <source>
        <dbReference type="EMBL" id="REK69658.1"/>
    </source>
</evidence>
<dbReference type="PANTHER" id="PTHR10655">
    <property type="entry name" value="LYSOPHOSPHOLIPASE-RELATED"/>
    <property type="match status" value="1"/>
</dbReference>
<evidence type="ECO:0000313" key="5">
    <source>
        <dbReference type="Proteomes" id="UP000265581"/>
    </source>
</evidence>
<keyword evidence="2" id="KW-0378">Hydrolase</keyword>
<gene>
    <name evidence="4" type="ORF">DX116_10660</name>
</gene>
<feature type="domain" description="Phospholipase/carboxylesterase/thioesterase" evidence="3">
    <location>
        <begin position="86"/>
        <end position="205"/>
    </location>
</feature>
<reference evidence="4 5" key="1">
    <citation type="submission" date="2018-08" db="EMBL/GenBank/DDBJ databases">
        <title>Aeromicrobium sp. M2KJ-4, whole genome shotgun sequence.</title>
        <authorList>
            <person name="Tuo L."/>
        </authorList>
    </citation>
    <scope>NUCLEOTIDE SEQUENCE [LARGE SCALE GENOMIC DNA]</scope>
    <source>
        <strain evidence="4 5">M2KJ-4</strain>
    </source>
</reference>
<dbReference type="Pfam" id="PF02230">
    <property type="entry name" value="Abhydrolase_2"/>
    <property type="match status" value="1"/>
</dbReference>
<name>A0A371P232_9ACTN</name>
<dbReference type="SUPFAM" id="SSF53474">
    <property type="entry name" value="alpha/beta-Hydrolases"/>
    <property type="match status" value="1"/>
</dbReference>
<dbReference type="Proteomes" id="UP000265581">
    <property type="component" value="Unassembled WGS sequence"/>
</dbReference>
<protein>
    <submittedName>
        <fullName evidence="4">Phospholipase</fullName>
    </submittedName>
</protein>
<keyword evidence="5" id="KW-1185">Reference proteome</keyword>
<evidence type="ECO:0000256" key="2">
    <source>
        <dbReference type="ARBA" id="ARBA00022801"/>
    </source>
</evidence>
<dbReference type="RefSeq" id="WP_119704258.1">
    <property type="nucleotide sequence ID" value="NZ_JBHSOI010000002.1"/>
</dbReference>
<dbReference type="AlphaFoldDB" id="A0A371P232"/>
<dbReference type="InterPro" id="IPR050565">
    <property type="entry name" value="LYPA1-2/EST-like"/>
</dbReference>